<gene>
    <name evidence="3" type="ORF">EX30DRAFT_124346</name>
</gene>
<keyword evidence="2" id="KW-0732">Signal</keyword>
<dbReference type="Proteomes" id="UP000298138">
    <property type="component" value="Unassembled WGS sequence"/>
</dbReference>
<keyword evidence="4" id="KW-1185">Reference proteome</keyword>
<proteinExistence type="predicted"/>
<dbReference type="InParanoid" id="A0A4S2MP83"/>
<feature type="signal peptide" evidence="2">
    <location>
        <begin position="1"/>
        <end position="18"/>
    </location>
</feature>
<protein>
    <recommendedName>
        <fullName evidence="5">GPI anchored serine-rich protein</fullName>
    </recommendedName>
</protein>
<evidence type="ECO:0000313" key="3">
    <source>
        <dbReference type="EMBL" id="TGZ78913.1"/>
    </source>
</evidence>
<sequence>MQAKFFVALAALATGVVADVAAPAGGLVARGEEVVASSSAVVSVAPIVSAPAECAPPVTVTVTVCATETPEPSLPVVKPSSASTGFPPKPTNGTSAPPKTTPTPPQFEGAAARTQAGALVIGGAIAVAAYLL</sequence>
<evidence type="ECO:0008006" key="5">
    <source>
        <dbReference type="Google" id="ProtNLM"/>
    </source>
</evidence>
<organism evidence="3 4">
    <name type="scientific">Ascodesmis nigricans</name>
    <dbReference type="NCBI Taxonomy" id="341454"/>
    <lineage>
        <taxon>Eukaryota</taxon>
        <taxon>Fungi</taxon>
        <taxon>Dikarya</taxon>
        <taxon>Ascomycota</taxon>
        <taxon>Pezizomycotina</taxon>
        <taxon>Pezizomycetes</taxon>
        <taxon>Pezizales</taxon>
        <taxon>Ascodesmidaceae</taxon>
        <taxon>Ascodesmis</taxon>
    </lineage>
</organism>
<accession>A0A4S2MP83</accession>
<name>A0A4S2MP83_9PEZI</name>
<dbReference type="AlphaFoldDB" id="A0A4S2MP83"/>
<evidence type="ECO:0000313" key="4">
    <source>
        <dbReference type="Proteomes" id="UP000298138"/>
    </source>
</evidence>
<evidence type="ECO:0000256" key="2">
    <source>
        <dbReference type="SAM" id="SignalP"/>
    </source>
</evidence>
<reference evidence="3 4" key="1">
    <citation type="submission" date="2019-04" db="EMBL/GenBank/DDBJ databases">
        <title>Comparative genomics and transcriptomics to analyze fruiting body development in filamentous ascomycetes.</title>
        <authorList>
            <consortium name="DOE Joint Genome Institute"/>
            <person name="Lutkenhaus R."/>
            <person name="Traeger S."/>
            <person name="Breuer J."/>
            <person name="Kuo A."/>
            <person name="Lipzen A."/>
            <person name="Pangilinan J."/>
            <person name="Dilworth D."/>
            <person name="Sandor L."/>
            <person name="Poggeler S."/>
            <person name="Barry K."/>
            <person name="Grigoriev I.V."/>
            <person name="Nowrousian M."/>
        </authorList>
    </citation>
    <scope>NUCLEOTIDE SEQUENCE [LARGE SCALE GENOMIC DNA]</scope>
    <source>
        <strain evidence="3 4">CBS 389.68</strain>
    </source>
</reference>
<dbReference type="EMBL" id="ML220136">
    <property type="protein sequence ID" value="TGZ78913.1"/>
    <property type="molecule type" value="Genomic_DNA"/>
</dbReference>
<evidence type="ECO:0000256" key="1">
    <source>
        <dbReference type="SAM" id="MobiDB-lite"/>
    </source>
</evidence>
<feature type="chain" id="PRO_5020915369" description="GPI anchored serine-rich protein" evidence="2">
    <location>
        <begin position="19"/>
        <end position="132"/>
    </location>
</feature>
<feature type="region of interest" description="Disordered" evidence="1">
    <location>
        <begin position="70"/>
        <end position="110"/>
    </location>
</feature>